<dbReference type="Gene3D" id="2.60.420.10">
    <property type="entry name" value="Maltose phosphorylase, domain 3"/>
    <property type="match status" value="1"/>
</dbReference>
<dbReference type="OrthoDB" id="9769991at2"/>
<dbReference type="SUPFAM" id="SSF74650">
    <property type="entry name" value="Galactose mutarotase-like"/>
    <property type="match status" value="1"/>
</dbReference>
<dbReference type="InterPro" id="IPR010383">
    <property type="entry name" value="Glyco_hydrolase_94_b-supersand"/>
</dbReference>
<dbReference type="AlphaFoldDB" id="A0A5P9QE11"/>
<dbReference type="SUPFAM" id="SSF48208">
    <property type="entry name" value="Six-hairpin glycosidases"/>
    <property type="match status" value="1"/>
</dbReference>
<evidence type="ECO:0000313" key="5">
    <source>
        <dbReference type="EMBL" id="QFU99718.1"/>
    </source>
</evidence>
<evidence type="ECO:0000259" key="4">
    <source>
        <dbReference type="Pfam" id="PF17167"/>
    </source>
</evidence>
<dbReference type="InterPro" id="IPR037828">
    <property type="entry name" value="GH94N_ChBP"/>
</dbReference>
<evidence type="ECO:0000259" key="3">
    <source>
        <dbReference type="Pfam" id="PF06165"/>
    </source>
</evidence>
<protein>
    <submittedName>
        <fullName evidence="5">N,N'-diacetylchitobiose phosphorylase</fullName>
        <ecNumber evidence="5">2.4.1.280</ecNumber>
    </submittedName>
</protein>
<feature type="domain" description="Glycosyl hydrolase 94 catalytic" evidence="4">
    <location>
        <begin position="318"/>
        <end position="751"/>
    </location>
</feature>
<dbReference type="GO" id="GO:0005975">
    <property type="term" value="P:carbohydrate metabolic process"/>
    <property type="evidence" value="ECO:0007669"/>
    <property type="project" value="InterPro"/>
</dbReference>
<dbReference type="KEGG" id="lxl:KDY119_03253"/>
<dbReference type="EC" id="2.4.1.280" evidence="5"/>
<keyword evidence="6" id="KW-1185">Reference proteome</keyword>
<evidence type="ECO:0000256" key="2">
    <source>
        <dbReference type="ARBA" id="ARBA00022679"/>
    </source>
</evidence>
<keyword evidence="2 5" id="KW-0808">Transferase</keyword>
<name>A0A5P9QE11_9MICO</name>
<accession>A0A5P9QE11</accession>
<dbReference type="Pfam" id="PF06165">
    <property type="entry name" value="GH94_b-supersand"/>
    <property type="match status" value="1"/>
</dbReference>
<dbReference type="PANTHER" id="PTHR37469:SF3">
    <property type="entry name" value="PUTATIVE-RELATED"/>
    <property type="match status" value="1"/>
</dbReference>
<dbReference type="CDD" id="cd11755">
    <property type="entry name" value="GH94N_ChBP_like"/>
    <property type="match status" value="1"/>
</dbReference>
<dbReference type="InterPro" id="IPR052047">
    <property type="entry name" value="GH94_Enzymes"/>
</dbReference>
<dbReference type="Gene3D" id="1.50.10.10">
    <property type="match status" value="1"/>
</dbReference>
<dbReference type="GO" id="GO:0016757">
    <property type="term" value="F:glycosyltransferase activity"/>
    <property type="evidence" value="ECO:0007669"/>
    <property type="project" value="UniProtKB-KW"/>
</dbReference>
<dbReference type="EMBL" id="CP045529">
    <property type="protein sequence ID" value="QFU99718.1"/>
    <property type="molecule type" value="Genomic_DNA"/>
</dbReference>
<dbReference type="InterPro" id="IPR011013">
    <property type="entry name" value="Gal_mutarotase_sf_dom"/>
</dbReference>
<feature type="domain" description="Glycosyl hydrolase 94 supersandwich" evidence="3">
    <location>
        <begin position="12"/>
        <end position="296"/>
    </location>
</feature>
<sequence length="829" mass="92561">MRYGFFDTDADEYVIDRPDVPVSWTNYLGTKNMCTVLSHHGGGYSYYKSSQYGRISRFRQNGVPLDRPGHYVYLRDDADGDYWSASWQPVGKPFVEPGEEPDAAAGPGAKGRWTTRHGMGYTRFRSEYRGIDTEQTVFIPLDDDVEVWDVRVTNTSDRVRELTVASYVEFSFHTITIDNQNLQMSLYASGSSYADGIIEYDFYYEPWTFHYVASSETPSSYDSLRDNFIGPYRTETNPVAVERGAGSNQSATTQNHCGSLQHKVVLQPGETKRLVYLLGYGSRDEAGRAMQAKYSDVASAEPPALPAVDLEFQRLRDYWHAKQDKLRIRTPHEGMNTMINSWTLLQAETCVVWSRFASFVEVGGRNGLGYRDTAQDVMSVIHSNPTKTRQRILELLRAQTEQGYGLHLFDPKAFDPDAEQLPDVPSPTIVPTPNVADLIHGLEDTCSDDHLWLVPSVVEYVKETGDLAFLDLEVPFAQGTPATVYEHLRRALEFSAEQVGPNGVALGLRADWNDCLNLGGGETSLVTFLHAWAIRAFLEICEHRRAAGDASASEDVERWTAELDRIRGVADAELWDGRWWIRGYTRDGVKIGSAANDEGKIFLEHQAWPVIAGITSQERGEASMDSVRELLGSEYGSHLNWPAFTKVDDTVGFVTRVYPGIKENAAIFSHPNAWPIIAEALLGRGDEAVQFYDSILPFNQNDNIEVRGAEPYAYVQFLYGRDHEWFGKAQNPWLTGTAGWMYTAVTKYVLGVRLALDGLVVDPSIPADWDGFDVRREWRGAVYEIEVRNPEHVSHGVASVTVDGVAHEPGTPIPAAPAGSTVNVVVTLG</sequence>
<dbReference type="InterPro" id="IPR008928">
    <property type="entry name" value="6-hairpin_glycosidase_sf"/>
</dbReference>
<dbReference type="InterPro" id="IPR033432">
    <property type="entry name" value="GH94_catalytic"/>
</dbReference>
<dbReference type="InterPro" id="IPR012341">
    <property type="entry name" value="6hp_glycosidase-like_sf"/>
</dbReference>
<evidence type="ECO:0000313" key="6">
    <source>
        <dbReference type="Proteomes" id="UP000326702"/>
    </source>
</evidence>
<keyword evidence="1 5" id="KW-0328">Glycosyltransferase</keyword>
<evidence type="ECO:0000256" key="1">
    <source>
        <dbReference type="ARBA" id="ARBA00022676"/>
    </source>
</evidence>
<gene>
    <name evidence="5" type="primary">chbP</name>
    <name evidence="5" type="ORF">KDY119_03253</name>
</gene>
<dbReference type="SMART" id="SM01068">
    <property type="entry name" value="CBM_X"/>
    <property type="match status" value="1"/>
</dbReference>
<dbReference type="Pfam" id="PF17167">
    <property type="entry name" value="Glyco_hydro_94"/>
    <property type="match status" value="1"/>
</dbReference>
<dbReference type="Proteomes" id="UP000326702">
    <property type="component" value="Chromosome"/>
</dbReference>
<dbReference type="PANTHER" id="PTHR37469">
    <property type="entry name" value="CELLOBIONIC ACID PHOSPHORYLASE-RELATED"/>
    <property type="match status" value="1"/>
</dbReference>
<reference evidence="5 6" key="1">
    <citation type="submission" date="2019-10" db="EMBL/GenBank/DDBJ databases">
        <title>Genome sequence of Luteimicrobium xylanilyticum HY-24.</title>
        <authorList>
            <person name="Kim D.Y."/>
            <person name="Park H.-Y."/>
        </authorList>
    </citation>
    <scope>NUCLEOTIDE SEQUENCE [LARGE SCALE GENOMIC DNA]</scope>
    <source>
        <strain evidence="5 6">HY-24</strain>
    </source>
</reference>
<dbReference type="GO" id="GO:0030246">
    <property type="term" value="F:carbohydrate binding"/>
    <property type="evidence" value="ECO:0007669"/>
    <property type="project" value="InterPro"/>
</dbReference>
<dbReference type="RefSeq" id="WP_036947532.1">
    <property type="nucleotide sequence ID" value="NZ_BAABIH010000016.1"/>
</dbReference>
<dbReference type="Gene3D" id="2.70.98.40">
    <property type="entry name" value="Glycoside hydrolase, family 65, N-terminal domain"/>
    <property type="match status" value="1"/>
</dbReference>
<dbReference type="InterPro" id="IPR037018">
    <property type="entry name" value="GH65_N"/>
</dbReference>
<organism evidence="5 6">
    <name type="scientific">Luteimicrobium xylanilyticum</name>
    <dbReference type="NCBI Taxonomy" id="1133546"/>
    <lineage>
        <taxon>Bacteria</taxon>
        <taxon>Bacillati</taxon>
        <taxon>Actinomycetota</taxon>
        <taxon>Actinomycetes</taxon>
        <taxon>Micrococcales</taxon>
        <taxon>Luteimicrobium</taxon>
    </lineage>
</organism>
<proteinExistence type="predicted"/>